<sequence length="469" mass="55550">MFILQLADSSHDYMKYYGTFDEDKRSRDYISDKLVVCVTIRTPRWPISHEYDRNSSPSFENLCRNHFNEHDYLNSKLNLLVNEIDTFDKQLLAVDLRKYIQNSSDKLQQWRFDSYKTIDQYCDQKYREIEQYMIKIINQKRENIEQIRINMLELVQKRRMTLELIESLTSNLRIVETEMNDIDQKYLSFRTTPLILNQDLIYIDELSIEEFDLNSLISVYKTIDYTRQGLNPIASNNQYLLIHREPNLCLIDRNLRIKKQTLWNHGQILDMCWSSALEKFFLITLNQIYIFDVNTISIERVDATQKLHWLSCTCSDQSLFLSTNEKGSSICEFNLLNSFQAAKRWESPDTCSRDERIHDMIFNKGTLILIIENLLTEKIRLELRSSARLDRLWSLQLDISYPTKKISCCLLNNDQWLIIDSNKSRLFQVTMDGKFKFTCHYNPIPSAACRFGFDLLAISTLNGVNIHKL</sequence>
<comment type="caution">
    <text evidence="2">The sequence shown here is derived from an EMBL/GenBank/DDBJ whole genome shotgun (WGS) entry which is preliminary data.</text>
</comment>
<name>A0A813TFW5_9BILA</name>
<evidence type="ECO:0000313" key="3">
    <source>
        <dbReference type="Proteomes" id="UP000663882"/>
    </source>
</evidence>
<dbReference type="Proteomes" id="UP000663882">
    <property type="component" value="Unassembled WGS sequence"/>
</dbReference>
<proteinExistence type="predicted"/>
<dbReference type="AlphaFoldDB" id="A0A813TFW5"/>
<evidence type="ECO:0000256" key="1">
    <source>
        <dbReference type="SAM" id="Coils"/>
    </source>
</evidence>
<accession>A0A813TFW5</accession>
<dbReference type="OrthoDB" id="9977879at2759"/>
<organism evidence="2 3">
    <name type="scientific">Rotaria sordida</name>
    <dbReference type="NCBI Taxonomy" id="392033"/>
    <lineage>
        <taxon>Eukaryota</taxon>
        <taxon>Metazoa</taxon>
        <taxon>Spiralia</taxon>
        <taxon>Gnathifera</taxon>
        <taxon>Rotifera</taxon>
        <taxon>Eurotatoria</taxon>
        <taxon>Bdelloidea</taxon>
        <taxon>Philodinida</taxon>
        <taxon>Philodinidae</taxon>
        <taxon>Rotaria</taxon>
    </lineage>
</organism>
<keyword evidence="1" id="KW-0175">Coiled coil</keyword>
<dbReference type="SUPFAM" id="SSF69322">
    <property type="entry name" value="Tricorn protease domain 2"/>
    <property type="match status" value="1"/>
</dbReference>
<feature type="coiled-coil region" evidence="1">
    <location>
        <begin position="137"/>
        <end position="185"/>
    </location>
</feature>
<protein>
    <submittedName>
        <fullName evidence="2">Uncharacterized protein</fullName>
    </submittedName>
</protein>
<gene>
    <name evidence="2" type="ORF">RFH988_LOCUS4545</name>
</gene>
<dbReference type="EMBL" id="CAJNOO010000119">
    <property type="protein sequence ID" value="CAF0813322.1"/>
    <property type="molecule type" value="Genomic_DNA"/>
</dbReference>
<evidence type="ECO:0000313" key="2">
    <source>
        <dbReference type="EMBL" id="CAF0813322.1"/>
    </source>
</evidence>
<reference evidence="2" key="1">
    <citation type="submission" date="2021-02" db="EMBL/GenBank/DDBJ databases">
        <authorList>
            <person name="Nowell W R."/>
        </authorList>
    </citation>
    <scope>NUCLEOTIDE SEQUENCE</scope>
</reference>